<comment type="caution">
    <text evidence="6">The sequence shown here is derived from an EMBL/GenBank/DDBJ whole genome shotgun (WGS) entry which is preliminary data.</text>
</comment>
<organism evidence="6 7">
    <name type="scientific">Parvibaculum sedimenti</name>
    <dbReference type="NCBI Taxonomy" id="2608632"/>
    <lineage>
        <taxon>Bacteria</taxon>
        <taxon>Pseudomonadati</taxon>
        <taxon>Pseudomonadota</taxon>
        <taxon>Alphaproteobacteria</taxon>
        <taxon>Hyphomicrobiales</taxon>
        <taxon>Parvibaculaceae</taxon>
        <taxon>Parvibaculum</taxon>
    </lineage>
</organism>
<keyword evidence="1" id="KW-0805">Transcription regulation</keyword>
<dbReference type="EMBL" id="WESC01000007">
    <property type="protein sequence ID" value="KAB7740140.1"/>
    <property type="molecule type" value="Genomic_DNA"/>
</dbReference>
<keyword evidence="7" id="KW-1185">Reference proteome</keyword>
<dbReference type="Proteomes" id="UP000468901">
    <property type="component" value="Unassembled WGS sequence"/>
</dbReference>
<dbReference type="GO" id="GO:0003677">
    <property type="term" value="F:DNA binding"/>
    <property type="evidence" value="ECO:0007669"/>
    <property type="project" value="UniProtKB-KW"/>
</dbReference>
<dbReference type="PROSITE" id="PS50995">
    <property type="entry name" value="HTH_MARR_2"/>
    <property type="match status" value="1"/>
</dbReference>
<feature type="compositionally biased region" description="Basic and acidic residues" evidence="4">
    <location>
        <begin position="1"/>
        <end position="16"/>
    </location>
</feature>
<keyword evidence="3" id="KW-0804">Transcription</keyword>
<protein>
    <submittedName>
        <fullName evidence="6">MarR family transcriptional regulator</fullName>
    </submittedName>
</protein>
<dbReference type="InterPro" id="IPR036390">
    <property type="entry name" value="WH_DNA-bd_sf"/>
</dbReference>
<dbReference type="Gene3D" id="1.10.10.10">
    <property type="entry name" value="Winged helix-like DNA-binding domain superfamily/Winged helix DNA-binding domain"/>
    <property type="match status" value="1"/>
</dbReference>
<dbReference type="InterPro" id="IPR036388">
    <property type="entry name" value="WH-like_DNA-bd_sf"/>
</dbReference>
<evidence type="ECO:0000256" key="4">
    <source>
        <dbReference type="SAM" id="MobiDB-lite"/>
    </source>
</evidence>
<dbReference type="InterPro" id="IPR000835">
    <property type="entry name" value="HTH_MarR-typ"/>
</dbReference>
<dbReference type="AlphaFoldDB" id="A0A6N6VIA7"/>
<dbReference type="GO" id="GO:0006950">
    <property type="term" value="P:response to stress"/>
    <property type="evidence" value="ECO:0007669"/>
    <property type="project" value="TreeGrafter"/>
</dbReference>
<dbReference type="PANTHER" id="PTHR33164:SF64">
    <property type="entry name" value="TRANSCRIPTIONAL REGULATOR SLYA"/>
    <property type="match status" value="1"/>
</dbReference>
<dbReference type="InterPro" id="IPR039422">
    <property type="entry name" value="MarR/SlyA-like"/>
</dbReference>
<dbReference type="Pfam" id="PF12802">
    <property type="entry name" value="MarR_2"/>
    <property type="match status" value="1"/>
</dbReference>
<dbReference type="GO" id="GO:0003700">
    <property type="term" value="F:DNA-binding transcription factor activity"/>
    <property type="evidence" value="ECO:0007669"/>
    <property type="project" value="InterPro"/>
</dbReference>
<feature type="domain" description="HTH marR-type" evidence="5">
    <location>
        <begin position="34"/>
        <end position="163"/>
    </location>
</feature>
<name>A0A6N6VIA7_9HYPH</name>
<evidence type="ECO:0000313" key="7">
    <source>
        <dbReference type="Proteomes" id="UP000468901"/>
    </source>
</evidence>
<gene>
    <name evidence="6" type="ORF">F2P47_09025</name>
</gene>
<evidence type="ECO:0000259" key="5">
    <source>
        <dbReference type="PROSITE" id="PS50995"/>
    </source>
</evidence>
<sequence length="176" mass="19492">MVGGRREVAKHREDAGRIAGSTPSDKDIDTRLSPQYFLNLITEVGALLAKLYDRRSGLSRNQTQIITALLQHDGQTQTDLAQELHIHKVSIGIYVNELEALGLVERRAHPTDRRAKCIYLTPLLHAHKDQGMAHYADIHNAAIDGIGLDEYLTMLDCIALMRGNLVRTDGMDQAGA</sequence>
<evidence type="ECO:0000256" key="3">
    <source>
        <dbReference type="ARBA" id="ARBA00023163"/>
    </source>
</evidence>
<dbReference type="PANTHER" id="PTHR33164">
    <property type="entry name" value="TRANSCRIPTIONAL REGULATOR, MARR FAMILY"/>
    <property type="match status" value="1"/>
</dbReference>
<feature type="region of interest" description="Disordered" evidence="4">
    <location>
        <begin position="1"/>
        <end position="27"/>
    </location>
</feature>
<dbReference type="SUPFAM" id="SSF46785">
    <property type="entry name" value="Winged helix' DNA-binding domain"/>
    <property type="match status" value="1"/>
</dbReference>
<accession>A0A6N6VIA7</accession>
<dbReference type="SMART" id="SM00347">
    <property type="entry name" value="HTH_MARR"/>
    <property type="match status" value="1"/>
</dbReference>
<evidence type="ECO:0000256" key="2">
    <source>
        <dbReference type="ARBA" id="ARBA00023125"/>
    </source>
</evidence>
<evidence type="ECO:0000256" key="1">
    <source>
        <dbReference type="ARBA" id="ARBA00023015"/>
    </source>
</evidence>
<evidence type="ECO:0000313" key="6">
    <source>
        <dbReference type="EMBL" id="KAB7740140.1"/>
    </source>
</evidence>
<keyword evidence="2" id="KW-0238">DNA-binding</keyword>
<reference evidence="6 7" key="1">
    <citation type="submission" date="2019-09" db="EMBL/GenBank/DDBJ databases">
        <title>Parvibaculum sedimenti sp. nov., isolated from sediment.</title>
        <authorList>
            <person name="Wang Y."/>
        </authorList>
    </citation>
    <scope>NUCLEOTIDE SEQUENCE [LARGE SCALE GENOMIC DNA]</scope>
    <source>
        <strain evidence="6 7">HXT-9</strain>
    </source>
</reference>
<proteinExistence type="predicted"/>